<comment type="similarity">
    <text evidence="1 3">Belongs to the SNW family.</text>
</comment>
<keyword evidence="7" id="KW-1185">Reference proteome</keyword>
<dbReference type="AlphaFoldDB" id="A0A4V1ADN2"/>
<keyword evidence="3" id="KW-0507">mRNA processing</keyword>
<keyword evidence="3" id="KW-0747">Spliceosome</keyword>
<evidence type="ECO:0000256" key="1">
    <source>
        <dbReference type="ARBA" id="ARBA00010197"/>
    </source>
</evidence>
<name>A0A4V1ADN2_9ASCO</name>
<dbReference type="PANTHER" id="PTHR12096">
    <property type="entry name" value="NUCLEAR PROTEIN SKIP-RELATED"/>
    <property type="match status" value="1"/>
</dbReference>
<protein>
    <recommendedName>
        <fullName evidence="2 3">Pre-mRNA-processing protein 45</fullName>
    </recommendedName>
</protein>
<dbReference type="Proteomes" id="UP000292447">
    <property type="component" value="Chromosome I"/>
</dbReference>
<comment type="subcellular location">
    <subcellularLocation>
        <location evidence="3">Nucleus</location>
    </subcellularLocation>
</comment>
<feature type="compositionally biased region" description="Basic and acidic residues" evidence="4">
    <location>
        <begin position="295"/>
        <end position="312"/>
    </location>
</feature>
<feature type="compositionally biased region" description="Polar residues" evidence="4">
    <location>
        <begin position="145"/>
        <end position="154"/>
    </location>
</feature>
<feature type="region of interest" description="Disordered" evidence="4">
    <location>
        <begin position="295"/>
        <end position="320"/>
    </location>
</feature>
<feature type="region of interest" description="Disordered" evidence="4">
    <location>
        <begin position="132"/>
        <end position="159"/>
    </location>
</feature>
<comment type="subunit">
    <text evidence="3">Associated with the spliceosome.</text>
</comment>
<proteinExistence type="inferred from homology"/>
<evidence type="ECO:0000256" key="2">
    <source>
        <dbReference type="ARBA" id="ARBA00022160"/>
    </source>
</evidence>
<accession>A0A4V1ADN2</accession>
<evidence type="ECO:0000256" key="4">
    <source>
        <dbReference type="SAM" id="MobiDB-lite"/>
    </source>
</evidence>
<dbReference type="STRING" id="2163413.A0A4V1ADN2"/>
<keyword evidence="3" id="KW-0539">Nucleus</keyword>
<dbReference type="GO" id="GO:0005681">
    <property type="term" value="C:spliceosomal complex"/>
    <property type="evidence" value="ECO:0007669"/>
    <property type="project" value="UniProtKB-UniRule"/>
</dbReference>
<feature type="region of interest" description="Disordered" evidence="4">
    <location>
        <begin position="173"/>
        <end position="197"/>
    </location>
</feature>
<evidence type="ECO:0000256" key="3">
    <source>
        <dbReference type="RuleBase" id="RU367140"/>
    </source>
</evidence>
<reference evidence="7" key="1">
    <citation type="submission" date="2019-03" db="EMBL/GenBank/DDBJ databases">
        <title>Snf2 controls pulcherriminic acid biosynthesis and connects pigmentation and antifungal activity of the yeast Metschnikowia pulcherrima.</title>
        <authorList>
            <person name="Gore-Lloyd D."/>
            <person name="Sumann I."/>
            <person name="Brachmann A.O."/>
            <person name="Schneeberger K."/>
            <person name="Ortiz-Merino R.A."/>
            <person name="Moreno-Beltran M."/>
            <person name="Schlaefli M."/>
            <person name="Kirner P."/>
            <person name="Santos Kron A."/>
            <person name="Wolfe K.H."/>
            <person name="Piel J."/>
            <person name="Ahrens C.H."/>
            <person name="Henk D."/>
            <person name="Freimoser F.M."/>
        </authorList>
    </citation>
    <scope>NUCLEOTIDE SEQUENCE [LARGE SCALE GENOMIC DNA]</scope>
    <source>
        <strain evidence="7">APC 1.2</strain>
    </source>
</reference>
<dbReference type="InterPro" id="IPR017862">
    <property type="entry name" value="SKI-int_prot_SKIP"/>
</dbReference>
<sequence length="320" mass="35671">MFSSLLPKPKHCSHETIKVVLPKPTGAFNALIAPKSGTENDPKMIKLAHSGKTLSQIHVDETGVADIGRTIASASGNTAVQLSYEDTVPLKVKYPNLRHHFPRYTLETCPDDSLAVCVAETRKFIDDLLLKSQGGDAPGPEPTLVTYTPNSLSDGDNRGRTLEIRNYKEDPLLPPKFKLRKNREKEPSPPPPILKSAPTEKITKDVKDKWHIPSAVSNWKNNQGFAISLDKRVHAASGGSSAQGPDLNIEKFTALSLALESADKQAREELELRNEHRKQLAIREQAEKEKQLKALLDKSRQAKRNIDYDHDHTRKRYRGS</sequence>
<comment type="function">
    <text evidence="3">Involved in pre-mRNA splicing.</text>
</comment>
<organism evidence="6 7">
    <name type="scientific">Metschnikowia aff. pulcherrima</name>
    <dbReference type="NCBI Taxonomy" id="2163413"/>
    <lineage>
        <taxon>Eukaryota</taxon>
        <taxon>Fungi</taxon>
        <taxon>Dikarya</taxon>
        <taxon>Ascomycota</taxon>
        <taxon>Saccharomycotina</taxon>
        <taxon>Pichiomycetes</taxon>
        <taxon>Metschnikowiaceae</taxon>
        <taxon>Metschnikowia</taxon>
    </lineage>
</organism>
<gene>
    <name evidence="6" type="primary">MPUL0A09400</name>
    <name evidence="6" type="ORF">METSCH_A09400</name>
</gene>
<dbReference type="Pfam" id="PF02731">
    <property type="entry name" value="SKIP_SNW"/>
    <property type="match status" value="1"/>
</dbReference>
<evidence type="ECO:0000259" key="5">
    <source>
        <dbReference type="Pfam" id="PF02731"/>
    </source>
</evidence>
<dbReference type="EMBL" id="CP034456">
    <property type="protein sequence ID" value="QBM86303.1"/>
    <property type="molecule type" value="Genomic_DNA"/>
</dbReference>
<dbReference type="InterPro" id="IPR004015">
    <property type="entry name" value="SKI-int_prot_SKIP_SNW-dom"/>
</dbReference>
<keyword evidence="3" id="KW-0508">mRNA splicing</keyword>
<evidence type="ECO:0000313" key="6">
    <source>
        <dbReference type="EMBL" id="QBM86303.1"/>
    </source>
</evidence>
<evidence type="ECO:0000313" key="7">
    <source>
        <dbReference type="Proteomes" id="UP000292447"/>
    </source>
</evidence>
<feature type="domain" description="SKI-interacting protein SKIP SNW" evidence="5">
    <location>
        <begin position="144"/>
        <end position="302"/>
    </location>
</feature>
<dbReference type="GO" id="GO:0000398">
    <property type="term" value="P:mRNA splicing, via spliceosome"/>
    <property type="evidence" value="ECO:0007669"/>
    <property type="project" value="InterPro"/>
</dbReference>